<proteinExistence type="predicted"/>
<reference evidence="1 2" key="1">
    <citation type="submission" date="2018-05" db="EMBL/GenBank/DDBJ databases">
        <title>Genomic Encyclopedia of Type Strains, Phase IV (KMG-IV): sequencing the most valuable type-strain genomes for metagenomic binning, comparative biology and taxonomic classification.</title>
        <authorList>
            <person name="Goeker M."/>
        </authorList>
    </citation>
    <scope>NUCLEOTIDE SEQUENCE [LARGE SCALE GENOMIC DNA]</scope>
    <source>
        <strain evidence="1 2">DSM 44704</strain>
    </source>
</reference>
<accession>A0A318KBJ1</accession>
<gene>
    <name evidence="1" type="ORF">DFR70_102552</name>
</gene>
<dbReference type="EMBL" id="QJKF01000002">
    <property type="protein sequence ID" value="PXX68866.1"/>
    <property type="molecule type" value="Genomic_DNA"/>
</dbReference>
<name>A0A318KBJ1_9NOCA</name>
<keyword evidence="2" id="KW-1185">Reference proteome</keyword>
<comment type="caution">
    <text evidence="1">The sequence shown here is derived from an EMBL/GenBank/DDBJ whole genome shotgun (WGS) entry which is preliminary data.</text>
</comment>
<dbReference type="Proteomes" id="UP000247569">
    <property type="component" value="Unassembled WGS sequence"/>
</dbReference>
<dbReference type="AlphaFoldDB" id="A0A318KBJ1"/>
<protein>
    <submittedName>
        <fullName evidence="1">Uncharacterized protein</fullName>
    </submittedName>
</protein>
<sequence length="101" mass="11576">MAEIYRVLFPEGYDGRREAETADKGWLDVEVVFADGSIFPVSFYDPLRLRQTIEDEIQGGSLYYTEPNLVILSKVTPQNIRLAIDDMVETGFFANIVVRKR</sequence>
<organism evidence="1 2">
    <name type="scientific">Nocardia tenerifensis</name>
    <dbReference type="NCBI Taxonomy" id="228006"/>
    <lineage>
        <taxon>Bacteria</taxon>
        <taxon>Bacillati</taxon>
        <taxon>Actinomycetota</taxon>
        <taxon>Actinomycetes</taxon>
        <taxon>Mycobacteriales</taxon>
        <taxon>Nocardiaceae</taxon>
        <taxon>Nocardia</taxon>
    </lineage>
</organism>
<evidence type="ECO:0000313" key="1">
    <source>
        <dbReference type="EMBL" id="PXX68866.1"/>
    </source>
</evidence>
<evidence type="ECO:0000313" key="2">
    <source>
        <dbReference type="Proteomes" id="UP000247569"/>
    </source>
</evidence>
<dbReference type="RefSeq" id="WP_040738500.1">
    <property type="nucleotide sequence ID" value="NZ_QJKF01000002.1"/>
</dbReference>
<dbReference type="OrthoDB" id="513474at2"/>